<proteinExistence type="predicted"/>
<sequence length="193" mass="21024">MLLGLTAIVGSTIAYHQFTDKPSQADQVQAVLNDLETVLDAARQYYLDNGALPPITSDTEPEFGYLNINNLIANPGLKTWRGPYLPYDDTWIGGEQYISHPQYIATQLLLKETNSAWVRGSSPTGCQTTSSSCSLAACIWLVPLEVAQEINHIVDGEVSLESSDAKGTIRYDQALLGSLICMIGDNYPMPPGK</sequence>
<accession>A0A2T3NPS8</accession>
<organism evidence="1 2">
    <name type="scientific">Photobacterium sanctipauli</name>
    <dbReference type="NCBI Taxonomy" id="1342794"/>
    <lineage>
        <taxon>Bacteria</taxon>
        <taxon>Pseudomonadati</taxon>
        <taxon>Pseudomonadota</taxon>
        <taxon>Gammaproteobacteria</taxon>
        <taxon>Vibrionales</taxon>
        <taxon>Vibrionaceae</taxon>
        <taxon>Photobacterium</taxon>
    </lineage>
</organism>
<keyword evidence="2" id="KW-1185">Reference proteome</keyword>
<dbReference type="OrthoDB" id="6397771at2"/>
<dbReference type="AlphaFoldDB" id="A0A2T3NPS8"/>
<name>A0A2T3NPS8_9GAMM</name>
<gene>
    <name evidence="1" type="ORF">C9I98_17770</name>
</gene>
<dbReference type="EMBL" id="PYMA01000012">
    <property type="protein sequence ID" value="PSW18273.1"/>
    <property type="molecule type" value="Genomic_DNA"/>
</dbReference>
<evidence type="ECO:0000313" key="2">
    <source>
        <dbReference type="Proteomes" id="UP000241771"/>
    </source>
</evidence>
<comment type="caution">
    <text evidence="1">The sequence shown here is derived from an EMBL/GenBank/DDBJ whole genome shotgun (WGS) entry which is preliminary data.</text>
</comment>
<evidence type="ECO:0000313" key="1">
    <source>
        <dbReference type="EMBL" id="PSW18273.1"/>
    </source>
</evidence>
<protein>
    <submittedName>
        <fullName evidence="1">Uncharacterized protein</fullName>
    </submittedName>
</protein>
<dbReference type="Proteomes" id="UP000241771">
    <property type="component" value="Unassembled WGS sequence"/>
</dbReference>
<reference evidence="1 2" key="1">
    <citation type="submission" date="2018-01" db="EMBL/GenBank/DDBJ databases">
        <title>Whole genome sequencing of Histamine producing bacteria.</title>
        <authorList>
            <person name="Butler K."/>
        </authorList>
    </citation>
    <scope>NUCLEOTIDE SEQUENCE [LARGE SCALE GENOMIC DNA]</scope>
    <source>
        <strain evidence="1 2">DSM 100436</strain>
    </source>
</reference>